<dbReference type="AlphaFoldDB" id="A0A4R3LGH6"/>
<comment type="caution">
    <text evidence="1">The sequence shown here is derived from an EMBL/GenBank/DDBJ whole genome shotgun (WGS) entry which is preliminary data.</text>
</comment>
<organism evidence="1 2">
    <name type="scientific">Hazenella coriacea</name>
    <dbReference type="NCBI Taxonomy" id="1179467"/>
    <lineage>
        <taxon>Bacteria</taxon>
        <taxon>Bacillati</taxon>
        <taxon>Bacillota</taxon>
        <taxon>Bacilli</taxon>
        <taxon>Bacillales</taxon>
        <taxon>Thermoactinomycetaceae</taxon>
        <taxon>Hazenella</taxon>
    </lineage>
</organism>
<dbReference type="OrthoDB" id="2616643at2"/>
<reference evidence="1 2" key="1">
    <citation type="submission" date="2019-03" db="EMBL/GenBank/DDBJ databases">
        <title>Genomic Encyclopedia of Type Strains, Phase IV (KMG-IV): sequencing the most valuable type-strain genomes for metagenomic binning, comparative biology and taxonomic classification.</title>
        <authorList>
            <person name="Goeker M."/>
        </authorList>
    </citation>
    <scope>NUCLEOTIDE SEQUENCE [LARGE SCALE GENOMIC DNA]</scope>
    <source>
        <strain evidence="1 2">DSM 45707</strain>
    </source>
</reference>
<dbReference type="Proteomes" id="UP000294937">
    <property type="component" value="Unassembled WGS sequence"/>
</dbReference>
<proteinExistence type="predicted"/>
<name>A0A4R3LGH6_9BACL</name>
<protein>
    <submittedName>
        <fullName evidence="1">Uncharacterized protein</fullName>
    </submittedName>
</protein>
<evidence type="ECO:0000313" key="2">
    <source>
        <dbReference type="Proteomes" id="UP000294937"/>
    </source>
</evidence>
<gene>
    <name evidence="1" type="ORF">EDD58_101242</name>
</gene>
<accession>A0A4R3LGH6</accession>
<evidence type="ECO:0000313" key="1">
    <source>
        <dbReference type="EMBL" id="TCS96606.1"/>
    </source>
</evidence>
<keyword evidence="2" id="KW-1185">Reference proteome</keyword>
<dbReference type="RefSeq" id="WP_131923007.1">
    <property type="nucleotide sequence ID" value="NZ_SMAG01000001.1"/>
</dbReference>
<dbReference type="EMBL" id="SMAG01000001">
    <property type="protein sequence ID" value="TCS96606.1"/>
    <property type="molecule type" value="Genomic_DNA"/>
</dbReference>
<sequence length="148" mass="16474">MSIELALIPVAIAVASALSTKTTDYSTNSHQIQTQIRNKELLQKTLVQLGCQSIATSDEVSLSVDATQIIFTTDEEQGFTALFTGDISQSQAENFVNNLHEEYFRVVQEQVYLRLKQQAPNHGLFLESETVQEDQSVLLTFSIGKEGY</sequence>